<dbReference type="SUPFAM" id="SSF48403">
    <property type="entry name" value="Ankyrin repeat"/>
    <property type="match status" value="1"/>
</dbReference>
<feature type="compositionally biased region" description="Low complexity" evidence="1">
    <location>
        <begin position="613"/>
        <end position="630"/>
    </location>
</feature>
<feature type="compositionally biased region" description="Acidic residues" evidence="1">
    <location>
        <begin position="803"/>
        <end position="823"/>
    </location>
</feature>
<dbReference type="AlphaFoldDB" id="A0AAW1CLV6"/>
<feature type="compositionally biased region" description="Basic and acidic residues" evidence="1">
    <location>
        <begin position="236"/>
        <end position="247"/>
    </location>
</feature>
<protein>
    <recommendedName>
        <fullName evidence="4">ANK_REP_REGION domain-containing protein</fullName>
    </recommendedName>
</protein>
<sequence length="858" mass="95711">MLSARAGLCTIVKVLLENGACLETSDSNGWTAEDYAQFGGHQDLIDLLKVQKKEESNLDQSDKLSVQSSDPSENINCFEVVTPEVIAPDDQQDSPKSCVIPPALEPPRSWDLIQSGVMDQEGSECRKKNLITLPGLKKDVEPECEFVVTPVEYNPSVLSPMTDVATLEMRLSPEPCNRDLMPTPERRARSPLERANSLDLPSDQDSPIQVRRSFGSEKTYLSNGNDDKTNNGSNMELDKQRSDEEKPVEEILPNKSENNATIHTIISTNSCSSFIMVNKPDKNKEGGGEAEEEEEDVVNKTPDINLIPDDSTYTIDTSPTFDKLNKEKVEEVSSTSLDNIEDIDNKSVEIEMIQSSGKLDDTILSIFTVPGKNVFRETHSLELLEENVDPKSYKIKRHCRNKSITLSGQPQFWKSADFLNSANNVEKNSMDIEAQLVCYDEAMRQLATVSTPKQTQKQQHETLDISDKSPRNERKVSPLHEEITRAFIQDRNEIESGCQTDIMNFPDPATDSDHDSLDRDSSFPPPPVSFEDFDIIHLNSEDLCPADVNLPLPISMLTPIKENHFESDSLSLIEANDGNESEGSIVNEHLNTNLINRLSKSLTPSHFNVEVTVNNGNNNNDNSPESDSPGEVQGSVSETNSDALTLNGSSRKDYTYEMDDVFIEESVLPEHYEKYFVDVKALQFQPSSVDLTKIVLPVDSPSPKTKQKIKTEDKLKSEENISDNDRRTSKFPSLNFVIGGICHVNKTISSEYNQFNKTDNESECIGGRPLRRKRKLLLAMRGSTTATSVGVGPDDASKQSSDIDNDDEEDGDEDDEDSDEDDPPFWQNTDKGGYFMRQNTVVTMSPKDIAPTMTVIPR</sequence>
<gene>
    <name evidence="2" type="ORF">O3M35_003095</name>
</gene>
<feature type="compositionally biased region" description="Polar residues" evidence="1">
    <location>
        <begin position="634"/>
        <end position="648"/>
    </location>
</feature>
<feature type="region of interest" description="Disordered" evidence="1">
    <location>
        <begin position="784"/>
        <end position="834"/>
    </location>
</feature>
<feature type="region of interest" description="Disordered" evidence="1">
    <location>
        <begin position="702"/>
        <end position="726"/>
    </location>
</feature>
<evidence type="ECO:0008006" key="4">
    <source>
        <dbReference type="Google" id="ProtNLM"/>
    </source>
</evidence>
<name>A0AAW1CLV6_9HEMI</name>
<feature type="region of interest" description="Disordered" evidence="1">
    <location>
        <begin position="449"/>
        <end position="476"/>
    </location>
</feature>
<dbReference type="Gene3D" id="1.25.40.20">
    <property type="entry name" value="Ankyrin repeat-containing domain"/>
    <property type="match status" value="1"/>
</dbReference>
<evidence type="ECO:0000313" key="3">
    <source>
        <dbReference type="Proteomes" id="UP001461498"/>
    </source>
</evidence>
<dbReference type="Proteomes" id="UP001461498">
    <property type="component" value="Unassembled WGS sequence"/>
</dbReference>
<dbReference type="InterPro" id="IPR036770">
    <property type="entry name" value="Ankyrin_rpt-contain_sf"/>
</dbReference>
<feature type="compositionally biased region" description="Basic and acidic residues" evidence="1">
    <location>
        <begin position="458"/>
        <end position="476"/>
    </location>
</feature>
<feature type="compositionally biased region" description="Basic and acidic residues" evidence="1">
    <location>
        <begin position="709"/>
        <end position="726"/>
    </location>
</feature>
<keyword evidence="3" id="KW-1185">Reference proteome</keyword>
<accession>A0AAW1CLV6</accession>
<feature type="region of interest" description="Disordered" evidence="1">
    <location>
        <begin position="613"/>
        <end position="648"/>
    </location>
</feature>
<comment type="caution">
    <text evidence="2">The sequence shown here is derived from an EMBL/GenBank/DDBJ whole genome shotgun (WGS) entry which is preliminary data.</text>
</comment>
<proteinExistence type="predicted"/>
<organism evidence="2 3">
    <name type="scientific">Rhynocoris fuscipes</name>
    <dbReference type="NCBI Taxonomy" id="488301"/>
    <lineage>
        <taxon>Eukaryota</taxon>
        <taxon>Metazoa</taxon>
        <taxon>Ecdysozoa</taxon>
        <taxon>Arthropoda</taxon>
        <taxon>Hexapoda</taxon>
        <taxon>Insecta</taxon>
        <taxon>Pterygota</taxon>
        <taxon>Neoptera</taxon>
        <taxon>Paraneoptera</taxon>
        <taxon>Hemiptera</taxon>
        <taxon>Heteroptera</taxon>
        <taxon>Panheteroptera</taxon>
        <taxon>Cimicomorpha</taxon>
        <taxon>Reduviidae</taxon>
        <taxon>Harpactorinae</taxon>
        <taxon>Harpactorini</taxon>
        <taxon>Rhynocoris</taxon>
    </lineage>
</organism>
<evidence type="ECO:0000256" key="1">
    <source>
        <dbReference type="SAM" id="MobiDB-lite"/>
    </source>
</evidence>
<feature type="region of interest" description="Disordered" evidence="1">
    <location>
        <begin position="174"/>
        <end position="247"/>
    </location>
</feature>
<evidence type="ECO:0000313" key="2">
    <source>
        <dbReference type="EMBL" id="KAK9498460.1"/>
    </source>
</evidence>
<reference evidence="2 3" key="1">
    <citation type="submission" date="2022-12" db="EMBL/GenBank/DDBJ databases">
        <title>Chromosome-level genome assembly of true bugs.</title>
        <authorList>
            <person name="Ma L."/>
            <person name="Li H."/>
        </authorList>
    </citation>
    <scope>NUCLEOTIDE SEQUENCE [LARGE SCALE GENOMIC DNA]</scope>
    <source>
        <strain evidence="2">Lab_2022b</strain>
    </source>
</reference>
<dbReference type="EMBL" id="JAPXFL010000012">
    <property type="protein sequence ID" value="KAK9498460.1"/>
    <property type="molecule type" value="Genomic_DNA"/>
</dbReference>
<feature type="compositionally biased region" description="Polar residues" evidence="1">
    <location>
        <begin position="219"/>
        <end position="234"/>
    </location>
</feature>